<keyword evidence="7" id="KW-0206">Cytoskeleton</keyword>
<evidence type="ECO:0000256" key="10">
    <source>
        <dbReference type="ARBA" id="ARBA00049959"/>
    </source>
</evidence>
<gene>
    <name evidence="13" type="primary">POC5</name>
    <name evidence="13" type="ORF">HDU87_007331</name>
</gene>
<dbReference type="PANTHER" id="PTHR28618">
    <property type="entry name" value="CENTROSOMAL PROTEIN POC5"/>
    <property type="match status" value="1"/>
</dbReference>
<evidence type="ECO:0000256" key="1">
    <source>
        <dbReference type="ARBA" id="ARBA00004114"/>
    </source>
</evidence>
<comment type="subcellular location">
    <subcellularLocation>
        <location evidence="1">Cytoplasm</location>
        <location evidence="1">Cytoskeleton</location>
        <location evidence="1">Microtubule organizing center</location>
        <location evidence="1">Centrosome</location>
        <location evidence="1">Centriole</location>
    </subcellularLocation>
</comment>
<feature type="coiled-coil region" evidence="11">
    <location>
        <begin position="242"/>
        <end position="276"/>
    </location>
</feature>
<feature type="region of interest" description="Disordered" evidence="12">
    <location>
        <begin position="55"/>
        <end position="184"/>
    </location>
</feature>
<feature type="compositionally biased region" description="Polar residues" evidence="12">
    <location>
        <begin position="121"/>
        <end position="133"/>
    </location>
</feature>
<keyword evidence="6 11" id="KW-0175">Coiled coil</keyword>
<dbReference type="InterPro" id="IPR033351">
    <property type="entry name" value="POC5"/>
</dbReference>
<evidence type="ECO:0000256" key="6">
    <source>
        <dbReference type="ARBA" id="ARBA00023054"/>
    </source>
</evidence>
<proteinExistence type="inferred from homology"/>
<feature type="compositionally biased region" description="Basic and acidic residues" evidence="12">
    <location>
        <begin position="76"/>
        <end position="91"/>
    </location>
</feature>
<evidence type="ECO:0000313" key="14">
    <source>
        <dbReference type="Proteomes" id="UP001212152"/>
    </source>
</evidence>
<name>A0AAD5TEP8_9FUNG</name>
<dbReference type="Proteomes" id="UP001212152">
    <property type="component" value="Unassembled WGS sequence"/>
</dbReference>
<evidence type="ECO:0000256" key="5">
    <source>
        <dbReference type="ARBA" id="ARBA00022737"/>
    </source>
</evidence>
<sequence length="571" mass="62452">MSSRASSQYPLTDLLDHDEALAQLEADASTLSERVFDLATDPEFVEKVAAIGEIEEDDNAAAAAANNESDDDDGFDERFTRRKVVSDRGGREGAFTPEVVQVQRLQDDRREPPLPVKKAATTGSLRTSANSSPGRGRSGFVAHHGKRDTSSRTTQPLSRSESTPLSSPRKTAAKNHGAQSSQTPLPATAFAAYADKDPSAQNGLNEEAQLFGNSVDKWTGLMRRAIFGDFLEAQGNMQRRQSKAIADANEQVKDEIRQLRDQLDASTAENKNCAQRAVKAERLMGRMLVYLARKRIASTQGLFFARWRLRYADTHRARLSTRIASTHHTRHLTRRILHAWKELAGTSWRKTVERRVKMEAEKAMEALASNYDKRIEQLDDKLADAHSRLHESERARAAQAEELKKAFMRGVCALNMEAMSMFRPPLVGDAHNVPPPLPTADEYDPPAPAAAQSQSARYEKYDPPPPPPPLQPRHSEQQPLEPSRDAYKGLVASTPLLFGVTKGANRPATTTAVSAGAHSACADGNGGVSKGIGKSGHQARGAAFVTRHNPPRQDAAATAVRASGVLAYPHR</sequence>
<keyword evidence="14" id="KW-1185">Reference proteome</keyword>
<comment type="similarity">
    <text evidence="2">Belongs to the POC5 family.</text>
</comment>
<organism evidence="13 14">
    <name type="scientific">Geranomyces variabilis</name>
    <dbReference type="NCBI Taxonomy" id="109894"/>
    <lineage>
        <taxon>Eukaryota</taxon>
        <taxon>Fungi</taxon>
        <taxon>Fungi incertae sedis</taxon>
        <taxon>Chytridiomycota</taxon>
        <taxon>Chytridiomycota incertae sedis</taxon>
        <taxon>Chytridiomycetes</taxon>
        <taxon>Spizellomycetales</taxon>
        <taxon>Powellomycetaceae</taxon>
        <taxon>Geranomyces</taxon>
    </lineage>
</organism>
<feature type="compositionally biased region" description="Polar residues" evidence="12">
    <location>
        <begin position="151"/>
        <end position="169"/>
    </location>
</feature>
<evidence type="ECO:0000256" key="2">
    <source>
        <dbReference type="ARBA" id="ARBA00010411"/>
    </source>
</evidence>
<evidence type="ECO:0000256" key="8">
    <source>
        <dbReference type="ARBA" id="ARBA00023306"/>
    </source>
</evidence>
<evidence type="ECO:0000256" key="9">
    <source>
        <dbReference type="ARBA" id="ARBA00031694"/>
    </source>
</evidence>
<keyword evidence="5" id="KW-0677">Repeat</keyword>
<evidence type="ECO:0000256" key="11">
    <source>
        <dbReference type="SAM" id="Coils"/>
    </source>
</evidence>
<reference evidence="13" key="1">
    <citation type="submission" date="2020-05" db="EMBL/GenBank/DDBJ databases">
        <title>Phylogenomic resolution of chytrid fungi.</title>
        <authorList>
            <person name="Stajich J.E."/>
            <person name="Amses K."/>
            <person name="Simmons R."/>
            <person name="Seto K."/>
            <person name="Myers J."/>
            <person name="Bonds A."/>
            <person name="Quandt C.A."/>
            <person name="Barry K."/>
            <person name="Liu P."/>
            <person name="Grigoriev I."/>
            <person name="Longcore J.E."/>
            <person name="James T.Y."/>
        </authorList>
    </citation>
    <scope>NUCLEOTIDE SEQUENCE</scope>
    <source>
        <strain evidence="13">JEL0379</strain>
    </source>
</reference>
<evidence type="ECO:0000256" key="4">
    <source>
        <dbReference type="ARBA" id="ARBA00022490"/>
    </source>
</evidence>
<evidence type="ECO:0000256" key="7">
    <source>
        <dbReference type="ARBA" id="ARBA00023212"/>
    </source>
</evidence>
<dbReference type="GO" id="GO:0005814">
    <property type="term" value="C:centriole"/>
    <property type="evidence" value="ECO:0007669"/>
    <property type="project" value="UniProtKB-SubCell"/>
</dbReference>
<dbReference type="EMBL" id="JADGJQ010000069">
    <property type="protein sequence ID" value="KAJ3173828.1"/>
    <property type="molecule type" value="Genomic_DNA"/>
</dbReference>
<evidence type="ECO:0000256" key="3">
    <source>
        <dbReference type="ARBA" id="ARBA00014910"/>
    </source>
</evidence>
<comment type="function">
    <text evidence="10">Essential for the assembly of the distal half of centrioles, required for centriole elongation. Acts as a negative regulator of centriole elongation.</text>
</comment>
<dbReference type="PANTHER" id="PTHR28618:SF1">
    <property type="entry name" value="CENTROSOMAL PROTEIN POC5"/>
    <property type="match status" value="1"/>
</dbReference>
<evidence type="ECO:0000313" key="13">
    <source>
        <dbReference type="EMBL" id="KAJ3173828.1"/>
    </source>
</evidence>
<evidence type="ECO:0000256" key="12">
    <source>
        <dbReference type="SAM" id="MobiDB-lite"/>
    </source>
</evidence>
<accession>A0AAD5TEP8</accession>
<comment type="caution">
    <text evidence="13">The sequence shown here is derived from an EMBL/GenBank/DDBJ whole genome shotgun (WGS) entry which is preliminary data.</text>
</comment>
<keyword evidence="8" id="KW-0131">Cell cycle</keyword>
<protein>
    <recommendedName>
        <fullName evidence="3">Centrosomal protein POC5</fullName>
    </recommendedName>
    <alternativeName>
        <fullName evidence="9">Protein of centriole 5</fullName>
    </alternativeName>
</protein>
<feature type="region of interest" description="Disordered" evidence="12">
    <location>
        <begin position="432"/>
        <end position="482"/>
    </location>
</feature>
<keyword evidence="4" id="KW-0963">Cytoplasm</keyword>
<feature type="coiled-coil region" evidence="11">
    <location>
        <begin position="361"/>
        <end position="395"/>
    </location>
</feature>
<dbReference type="AlphaFoldDB" id="A0AAD5TEP8"/>